<dbReference type="GeneID" id="69812450"/>
<dbReference type="InterPro" id="IPR041492">
    <property type="entry name" value="HAD_2"/>
</dbReference>
<dbReference type="EMBL" id="JARAWC010000044">
    <property type="protein sequence ID" value="MDX2965631.1"/>
    <property type="molecule type" value="Genomic_DNA"/>
</dbReference>
<dbReference type="RefSeq" id="WP_010359864.1">
    <property type="nucleotide sequence ID" value="NZ_CP122369.1"/>
</dbReference>
<dbReference type="InterPro" id="IPR036412">
    <property type="entry name" value="HAD-like_sf"/>
</dbReference>
<accession>A0AAP6EKJ4</accession>
<gene>
    <name evidence="2" type="ORF">PV399_38850</name>
    <name evidence="3" type="ORF">PV666_44440</name>
</gene>
<proteinExistence type="predicted"/>
<dbReference type="Gene3D" id="1.10.150.240">
    <property type="entry name" value="Putative phosphatase, domain 2"/>
    <property type="match status" value="1"/>
</dbReference>
<dbReference type="PANTHER" id="PTHR43434">
    <property type="entry name" value="PHOSPHOGLYCOLATE PHOSPHATASE"/>
    <property type="match status" value="1"/>
</dbReference>
<evidence type="ECO:0000313" key="2">
    <source>
        <dbReference type="EMBL" id="MDX2965631.1"/>
    </source>
</evidence>
<evidence type="ECO:0000313" key="3">
    <source>
        <dbReference type="EMBL" id="MDX3024867.1"/>
    </source>
</evidence>
<dbReference type="Proteomes" id="UP001282288">
    <property type="component" value="Unassembled WGS sequence"/>
</dbReference>
<dbReference type="EMBL" id="JARAWP010000039">
    <property type="protein sequence ID" value="MDX3024867.1"/>
    <property type="molecule type" value="Genomic_DNA"/>
</dbReference>
<dbReference type="InterPro" id="IPR023198">
    <property type="entry name" value="PGP-like_dom2"/>
</dbReference>
<dbReference type="GO" id="GO:0005829">
    <property type="term" value="C:cytosol"/>
    <property type="evidence" value="ECO:0007669"/>
    <property type="project" value="TreeGrafter"/>
</dbReference>
<evidence type="ECO:0000256" key="1">
    <source>
        <dbReference type="SAM" id="MobiDB-lite"/>
    </source>
</evidence>
<dbReference type="GO" id="GO:0006281">
    <property type="term" value="P:DNA repair"/>
    <property type="evidence" value="ECO:0007669"/>
    <property type="project" value="TreeGrafter"/>
</dbReference>
<dbReference type="PANTHER" id="PTHR43434:SF1">
    <property type="entry name" value="PHOSPHOGLYCOLATE PHOSPHATASE"/>
    <property type="match status" value="1"/>
</dbReference>
<name>A0AAP6EKJ4_9ACTN</name>
<keyword evidence="4" id="KW-1185">Reference proteome</keyword>
<reference evidence="2 4" key="1">
    <citation type="journal article" date="2023" name="Microb. Genom.">
        <title>Mesoterricola silvestris gen. nov., sp. nov., Mesoterricola sediminis sp. nov., Geothrix oryzae sp. nov., Geothrix edaphica sp. nov., Geothrix rubra sp. nov., and Geothrix limicola sp. nov., six novel members of Acidobacteriota isolated from soils.</title>
        <authorList>
            <person name="Weisberg A.J."/>
            <person name="Pearce E."/>
            <person name="Kramer C.G."/>
            <person name="Chang J.H."/>
            <person name="Clarke C.R."/>
        </authorList>
    </citation>
    <scope>NUCLEOTIDE SEQUENCE</scope>
    <source>
        <strain evidence="3 4">NB05-1H</strain>
        <strain evidence="2">NRRL_B-16521</strain>
    </source>
</reference>
<organism evidence="2 5">
    <name type="scientific">Streptomyces acidiscabies</name>
    <dbReference type="NCBI Taxonomy" id="42234"/>
    <lineage>
        <taxon>Bacteria</taxon>
        <taxon>Bacillati</taxon>
        <taxon>Actinomycetota</taxon>
        <taxon>Actinomycetes</taxon>
        <taxon>Kitasatosporales</taxon>
        <taxon>Streptomycetaceae</taxon>
        <taxon>Streptomyces</taxon>
    </lineage>
</organism>
<keyword evidence="2" id="KW-0378">Hydrolase</keyword>
<dbReference type="Pfam" id="PF13419">
    <property type="entry name" value="HAD_2"/>
    <property type="match status" value="1"/>
</dbReference>
<dbReference type="InterPro" id="IPR050155">
    <property type="entry name" value="HAD-like_hydrolase_sf"/>
</dbReference>
<dbReference type="AlphaFoldDB" id="A0AAP6EKJ4"/>
<evidence type="ECO:0000313" key="5">
    <source>
        <dbReference type="Proteomes" id="UP001282288"/>
    </source>
</evidence>
<dbReference type="GO" id="GO:0008967">
    <property type="term" value="F:phosphoglycolate phosphatase activity"/>
    <property type="evidence" value="ECO:0007669"/>
    <property type="project" value="TreeGrafter"/>
</dbReference>
<dbReference type="SUPFAM" id="SSF56784">
    <property type="entry name" value="HAD-like"/>
    <property type="match status" value="1"/>
</dbReference>
<sequence length="257" mass="27992">MPVHIVWDWNGTLKDDQADLLAAVNHTLQRLHTPPIDLPTYQTQHILPVRRFYTRLVNRPLTDDEWAQAQTDFASFLRSRPPRLRAGAEQVLARVRDLGHSQSLLSLYPEDLLRGEVRRLGIADFFTRIDGRRGPDGTKEHVLTEHLKALPDRLRSRPVLVIGDTADDGRAACAVGAHAVLHTGGLETADRLRATLLPVTESLDAAVDLGLRGLAGRAKSSAAPAGPHRPLPPGSPGDHSLHGPGGHTALPRHSLGT</sequence>
<feature type="region of interest" description="Disordered" evidence="1">
    <location>
        <begin position="218"/>
        <end position="257"/>
    </location>
</feature>
<dbReference type="InterPro" id="IPR023214">
    <property type="entry name" value="HAD_sf"/>
</dbReference>
<comment type="caution">
    <text evidence="2">The sequence shown here is derived from an EMBL/GenBank/DDBJ whole genome shotgun (WGS) entry which is preliminary data.</text>
</comment>
<protein>
    <submittedName>
        <fullName evidence="2">HAD hydrolase-like protein</fullName>
    </submittedName>
</protein>
<dbReference type="Proteomes" id="UP001272987">
    <property type="component" value="Unassembled WGS sequence"/>
</dbReference>
<evidence type="ECO:0000313" key="4">
    <source>
        <dbReference type="Proteomes" id="UP001272987"/>
    </source>
</evidence>
<dbReference type="Gene3D" id="3.40.50.1000">
    <property type="entry name" value="HAD superfamily/HAD-like"/>
    <property type="match status" value="1"/>
</dbReference>